<reference evidence="3 4" key="1">
    <citation type="submission" date="2019-07" db="EMBL/GenBank/DDBJ databases">
        <title>R&amp;d 2014.</title>
        <authorList>
            <person name="Klenk H.-P."/>
        </authorList>
    </citation>
    <scope>NUCLEOTIDE SEQUENCE [LARGE SCALE GENOMIC DNA]</scope>
    <source>
        <strain evidence="3 4">DSM 45764</strain>
    </source>
</reference>
<keyword evidence="4" id="KW-1185">Reference proteome</keyword>
<dbReference type="Proteomes" id="UP000321490">
    <property type="component" value="Unassembled WGS sequence"/>
</dbReference>
<dbReference type="RefSeq" id="WP_166521233.1">
    <property type="nucleotide sequence ID" value="NZ_VLKF01000001.1"/>
</dbReference>
<gene>
    <name evidence="3" type="ORF">JD78_03282</name>
</gene>
<accession>A0A562IUQ3</accession>
<dbReference type="AlphaFoldDB" id="A0A562IUQ3"/>
<organism evidence="3 4">
    <name type="scientific">Modestobacter roseus</name>
    <dbReference type="NCBI Taxonomy" id="1181884"/>
    <lineage>
        <taxon>Bacteria</taxon>
        <taxon>Bacillati</taxon>
        <taxon>Actinomycetota</taxon>
        <taxon>Actinomycetes</taxon>
        <taxon>Geodermatophilales</taxon>
        <taxon>Geodermatophilaceae</taxon>
        <taxon>Modestobacter</taxon>
    </lineage>
</organism>
<comment type="caution">
    <text evidence="3">The sequence shown here is derived from an EMBL/GenBank/DDBJ whole genome shotgun (WGS) entry which is preliminary data.</text>
</comment>
<proteinExistence type="predicted"/>
<feature type="compositionally biased region" description="Polar residues" evidence="1">
    <location>
        <begin position="1"/>
        <end position="16"/>
    </location>
</feature>
<evidence type="ECO:0000313" key="4">
    <source>
        <dbReference type="Proteomes" id="UP000321490"/>
    </source>
</evidence>
<keyword evidence="2" id="KW-1133">Transmembrane helix</keyword>
<evidence type="ECO:0000256" key="2">
    <source>
        <dbReference type="SAM" id="Phobius"/>
    </source>
</evidence>
<evidence type="ECO:0000313" key="3">
    <source>
        <dbReference type="EMBL" id="TWH74737.1"/>
    </source>
</evidence>
<feature type="transmembrane region" description="Helical" evidence="2">
    <location>
        <begin position="44"/>
        <end position="65"/>
    </location>
</feature>
<keyword evidence="2" id="KW-0812">Transmembrane</keyword>
<sequence>MSTPDEQPTTVQNRTAEQPDIATAPESARTPVWRRRPPARLGRARTSTVVLGVLFVTFFALWLGIRPEYVDVPLPGGGLPGWRARR</sequence>
<keyword evidence="2" id="KW-0472">Membrane</keyword>
<protein>
    <submittedName>
        <fullName evidence="3">Uncharacterized protein</fullName>
    </submittedName>
</protein>
<name>A0A562IUQ3_9ACTN</name>
<dbReference type="EMBL" id="VLKF01000001">
    <property type="protein sequence ID" value="TWH74737.1"/>
    <property type="molecule type" value="Genomic_DNA"/>
</dbReference>
<feature type="region of interest" description="Disordered" evidence="1">
    <location>
        <begin position="1"/>
        <end position="31"/>
    </location>
</feature>
<evidence type="ECO:0000256" key="1">
    <source>
        <dbReference type="SAM" id="MobiDB-lite"/>
    </source>
</evidence>